<keyword evidence="1 3" id="KW-0808">Transferase</keyword>
<dbReference type="InterPro" id="IPR011004">
    <property type="entry name" value="Trimer_LpxA-like_sf"/>
</dbReference>
<dbReference type="Gene3D" id="2.160.10.10">
    <property type="entry name" value="Hexapeptide repeat proteins"/>
    <property type="match status" value="2"/>
</dbReference>
<dbReference type="EMBL" id="CAKKMG010000014">
    <property type="protein sequence ID" value="CAH0185663.1"/>
    <property type="molecule type" value="Genomic_DNA"/>
</dbReference>
<keyword evidence="3" id="KW-0012">Acyltransferase</keyword>
<dbReference type="InterPro" id="IPR018357">
    <property type="entry name" value="Hexapep_transf_CS"/>
</dbReference>
<evidence type="ECO:0000256" key="1">
    <source>
        <dbReference type="ARBA" id="ARBA00022679"/>
    </source>
</evidence>
<dbReference type="InterPro" id="IPR050179">
    <property type="entry name" value="Trans_hexapeptide_repeat"/>
</dbReference>
<evidence type="ECO:0000256" key="2">
    <source>
        <dbReference type="ARBA" id="ARBA00022737"/>
    </source>
</evidence>
<dbReference type="PANTHER" id="PTHR43300:SF11">
    <property type="entry name" value="ACETYLTRANSFERASE RV3034C-RELATED"/>
    <property type="match status" value="1"/>
</dbReference>
<dbReference type="GO" id="GO:0016746">
    <property type="term" value="F:acyltransferase activity"/>
    <property type="evidence" value="ECO:0007669"/>
    <property type="project" value="UniProtKB-KW"/>
</dbReference>
<dbReference type="PROSITE" id="PS00101">
    <property type="entry name" value="HEXAPEP_TRANSFERASES"/>
    <property type="match status" value="1"/>
</dbReference>
<dbReference type="EC" id="2.3.1.-" evidence="3"/>
<dbReference type="SUPFAM" id="SSF51161">
    <property type="entry name" value="Trimeric LpxA-like enzymes"/>
    <property type="match status" value="1"/>
</dbReference>
<dbReference type="AlphaFoldDB" id="A0A9W4KTK3"/>
<reference evidence="3" key="1">
    <citation type="submission" date="2021-11" db="EMBL/GenBank/DDBJ databases">
        <authorList>
            <person name="Bulgarelli D."/>
        </authorList>
    </citation>
    <scope>NUCLEOTIDE SEQUENCE</scope>
    <source>
        <strain evidence="3">Bi133</strain>
    </source>
</reference>
<evidence type="ECO:0000313" key="3">
    <source>
        <dbReference type="EMBL" id="CAH0185663.1"/>
    </source>
</evidence>
<accession>A0A9W4KTK3</accession>
<dbReference type="Pfam" id="PF00132">
    <property type="entry name" value="Hexapep"/>
    <property type="match status" value="1"/>
</dbReference>
<comment type="caution">
    <text evidence="3">The sequence shown here is derived from an EMBL/GenBank/DDBJ whole genome shotgun (WGS) entry which is preliminary data.</text>
</comment>
<proteinExistence type="predicted"/>
<gene>
    <name evidence="3" type="primary">vatD</name>
    <name evidence="3" type="ORF">SRABI133_01537</name>
</gene>
<sequence>MSVKTSVLRLIPNLEIYLIIKKLNKKFPGRTIKTHRIANSVKLGKKCGVYYDVELGNGVSIGDYSYVNDRSVIGSGKVGKFCSIGYNCQIGMPEHPLDFISTSPFTYGINNVFNFNPTWNDFNNPPIIGNDVWIGSNSVVLQGVTIGDGAVIAAGSIVTKDVEPYSVVGGVPAKQIKKRFSEEKIKALLELQWWNKSEDDLKMYSKLFHSKDDWHKNI</sequence>
<protein>
    <submittedName>
        <fullName evidence="3">Streptogramin A acetyltransferase</fullName>
        <ecNumber evidence="3">2.3.1.-</ecNumber>
    </submittedName>
</protein>
<keyword evidence="2" id="KW-0677">Repeat</keyword>
<organism evidence="3 4">
    <name type="scientific">Peribacillus simplex</name>
    <dbReference type="NCBI Taxonomy" id="1478"/>
    <lineage>
        <taxon>Bacteria</taxon>
        <taxon>Bacillati</taxon>
        <taxon>Bacillota</taxon>
        <taxon>Bacilli</taxon>
        <taxon>Bacillales</taxon>
        <taxon>Bacillaceae</taxon>
        <taxon>Peribacillus</taxon>
    </lineage>
</organism>
<name>A0A9W4KTK3_9BACI</name>
<dbReference type="CDD" id="cd03349">
    <property type="entry name" value="LbH_XAT"/>
    <property type="match status" value="1"/>
</dbReference>
<dbReference type="InterPro" id="IPR001451">
    <property type="entry name" value="Hexapep"/>
</dbReference>
<evidence type="ECO:0000313" key="4">
    <source>
        <dbReference type="Proteomes" id="UP000789326"/>
    </source>
</evidence>
<dbReference type="PANTHER" id="PTHR43300">
    <property type="entry name" value="ACETYLTRANSFERASE"/>
    <property type="match status" value="1"/>
</dbReference>
<dbReference type="Proteomes" id="UP000789326">
    <property type="component" value="Unassembled WGS sequence"/>
</dbReference>